<dbReference type="RefSeq" id="WP_059037400.1">
    <property type="nucleotide sequence ID" value="NZ_JAADZU010000013.1"/>
</dbReference>
<dbReference type="AlphaFoldDB" id="A0A7K3LLL9"/>
<proteinExistence type="predicted"/>
<protein>
    <recommendedName>
        <fullName evidence="3">DUF3263 domain-containing protein</fullName>
    </recommendedName>
</protein>
<comment type="caution">
    <text evidence="1">The sequence shown here is derived from an EMBL/GenBank/DDBJ whole genome shotgun (WGS) entry which is preliminary data.</text>
</comment>
<name>A0A7K3LLL9_9ACTN</name>
<gene>
    <name evidence="1" type="ORF">GYA93_06070</name>
</gene>
<sequence length="84" mass="9466">MQTSQTTAASAEMVRFALAWAPFDTPEEEIFLTFGMPPSAFYTRVRSALRAGLVRLDVAQSAALDEHCRRRIGSRRNRKLLLPL</sequence>
<keyword evidence="2" id="KW-1185">Reference proteome</keyword>
<dbReference type="EMBL" id="JAADZU010000013">
    <property type="protein sequence ID" value="NDK89150.1"/>
    <property type="molecule type" value="Genomic_DNA"/>
</dbReference>
<dbReference type="Proteomes" id="UP000466307">
    <property type="component" value="Unassembled WGS sequence"/>
</dbReference>
<evidence type="ECO:0008006" key="3">
    <source>
        <dbReference type="Google" id="ProtNLM"/>
    </source>
</evidence>
<organism evidence="1 2">
    <name type="scientific">Gordonia desulfuricans</name>
    <dbReference type="NCBI Taxonomy" id="89051"/>
    <lineage>
        <taxon>Bacteria</taxon>
        <taxon>Bacillati</taxon>
        <taxon>Actinomycetota</taxon>
        <taxon>Actinomycetes</taxon>
        <taxon>Mycobacteriales</taxon>
        <taxon>Gordoniaceae</taxon>
        <taxon>Gordonia</taxon>
    </lineage>
</organism>
<accession>A0A7K3LLL9</accession>
<reference evidence="1 2" key="1">
    <citation type="submission" date="2020-01" db="EMBL/GenBank/DDBJ databases">
        <title>Investigation of new actinobacteria for the biodesulphurisation of diesel fuel.</title>
        <authorList>
            <person name="Athi Narayanan S.M."/>
        </authorList>
    </citation>
    <scope>NUCLEOTIDE SEQUENCE [LARGE SCALE GENOMIC DNA]</scope>
    <source>
        <strain evidence="1 2">213E</strain>
    </source>
</reference>
<evidence type="ECO:0000313" key="2">
    <source>
        <dbReference type="Proteomes" id="UP000466307"/>
    </source>
</evidence>
<evidence type="ECO:0000313" key="1">
    <source>
        <dbReference type="EMBL" id="NDK89150.1"/>
    </source>
</evidence>